<gene>
    <name evidence="1" type="ORF">HINF_LOCUS47801</name>
    <name evidence="2" type="ORF">HINF_LOCUS57123</name>
</gene>
<dbReference type="AlphaFoldDB" id="A0AA86QRJ5"/>
<evidence type="ECO:0000313" key="3">
    <source>
        <dbReference type="Proteomes" id="UP001642409"/>
    </source>
</evidence>
<reference evidence="1" key="1">
    <citation type="submission" date="2023-06" db="EMBL/GenBank/DDBJ databases">
        <authorList>
            <person name="Kurt Z."/>
        </authorList>
    </citation>
    <scope>NUCLEOTIDE SEQUENCE</scope>
</reference>
<evidence type="ECO:0000313" key="2">
    <source>
        <dbReference type="EMBL" id="CAL6075267.1"/>
    </source>
</evidence>
<dbReference type="EMBL" id="CAXDID020000313">
    <property type="protein sequence ID" value="CAL6075267.1"/>
    <property type="molecule type" value="Genomic_DNA"/>
</dbReference>
<dbReference type="Proteomes" id="UP001642409">
    <property type="component" value="Unassembled WGS sequence"/>
</dbReference>
<protein>
    <submittedName>
        <fullName evidence="2">Hypothetical_protein</fullName>
    </submittedName>
</protein>
<comment type="caution">
    <text evidence="1">The sequence shown here is derived from an EMBL/GenBank/DDBJ whole genome shotgun (WGS) entry which is preliminary data.</text>
</comment>
<sequence length="126" mass="13992">MRLGQIGCGRQNPPIQSAELASSRISMAKGMPSTILQDWKAVTAPLLPQKRRWYDAGDSRIDRLARSSRVTPLDACTRVVGCLGCGGAPNVHRCVQNQSITLLYNTHQYIIQSFEYIYITPKNNVS</sequence>
<accession>A0AA86QRJ5</accession>
<dbReference type="EMBL" id="CATOUU010000929">
    <property type="protein sequence ID" value="CAI9960156.1"/>
    <property type="molecule type" value="Genomic_DNA"/>
</dbReference>
<organism evidence="1">
    <name type="scientific">Hexamita inflata</name>
    <dbReference type="NCBI Taxonomy" id="28002"/>
    <lineage>
        <taxon>Eukaryota</taxon>
        <taxon>Metamonada</taxon>
        <taxon>Diplomonadida</taxon>
        <taxon>Hexamitidae</taxon>
        <taxon>Hexamitinae</taxon>
        <taxon>Hexamita</taxon>
    </lineage>
</organism>
<evidence type="ECO:0000313" key="1">
    <source>
        <dbReference type="EMBL" id="CAI9960156.1"/>
    </source>
</evidence>
<reference evidence="2 3" key="2">
    <citation type="submission" date="2024-07" db="EMBL/GenBank/DDBJ databases">
        <authorList>
            <person name="Akdeniz Z."/>
        </authorList>
    </citation>
    <scope>NUCLEOTIDE SEQUENCE [LARGE SCALE GENOMIC DNA]</scope>
</reference>
<proteinExistence type="predicted"/>
<keyword evidence="3" id="KW-1185">Reference proteome</keyword>
<name>A0AA86QRJ5_9EUKA</name>